<dbReference type="Proteomes" id="UP001235664">
    <property type="component" value="Unassembled WGS sequence"/>
</dbReference>
<sequence>MAGSEERRRERPEERPLWHRLGWMAAIWLASVSVLGVVAWIIRYWLNG</sequence>
<name>A0ABT9H516_9SPHN</name>
<feature type="transmembrane region" description="Helical" evidence="1">
    <location>
        <begin position="21"/>
        <end position="46"/>
    </location>
</feature>
<gene>
    <name evidence="2" type="ORF">Q9K01_01965</name>
</gene>
<keyword evidence="1" id="KW-1133">Transmembrane helix</keyword>
<dbReference type="InterPro" id="IPR018895">
    <property type="entry name" value="DUF2474"/>
</dbReference>
<dbReference type="RefSeq" id="WP_305928529.1">
    <property type="nucleotide sequence ID" value="NZ_JAVAIL010000001.1"/>
</dbReference>
<dbReference type="EMBL" id="JAVAIL010000001">
    <property type="protein sequence ID" value="MDP4538393.1"/>
    <property type="molecule type" value="Genomic_DNA"/>
</dbReference>
<accession>A0ABT9H516</accession>
<keyword evidence="1" id="KW-0472">Membrane</keyword>
<organism evidence="2 3">
    <name type="scientific">Qipengyuania benthica</name>
    <dbReference type="NCBI Taxonomy" id="3067651"/>
    <lineage>
        <taxon>Bacteria</taxon>
        <taxon>Pseudomonadati</taxon>
        <taxon>Pseudomonadota</taxon>
        <taxon>Alphaproteobacteria</taxon>
        <taxon>Sphingomonadales</taxon>
        <taxon>Erythrobacteraceae</taxon>
        <taxon>Qipengyuania</taxon>
    </lineage>
</organism>
<comment type="caution">
    <text evidence="2">The sequence shown here is derived from an EMBL/GenBank/DDBJ whole genome shotgun (WGS) entry which is preliminary data.</text>
</comment>
<keyword evidence="3" id="KW-1185">Reference proteome</keyword>
<evidence type="ECO:0000313" key="2">
    <source>
        <dbReference type="EMBL" id="MDP4538393.1"/>
    </source>
</evidence>
<dbReference type="Pfam" id="PF10617">
    <property type="entry name" value="DUF2474"/>
    <property type="match status" value="1"/>
</dbReference>
<evidence type="ECO:0000256" key="1">
    <source>
        <dbReference type="SAM" id="Phobius"/>
    </source>
</evidence>
<reference evidence="2 3" key="1">
    <citation type="submission" date="2023-08" db="EMBL/GenBank/DDBJ databases">
        <title>genomic of DY56.</title>
        <authorList>
            <person name="Wang Y."/>
        </authorList>
    </citation>
    <scope>NUCLEOTIDE SEQUENCE [LARGE SCALE GENOMIC DNA]</scope>
    <source>
        <strain evidence="2 3">DY56-A-20</strain>
    </source>
</reference>
<evidence type="ECO:0000313" key="3">
    <source>
        <dbReference type="Proteomes" id="UP001235664"/>
    </source>
</evidence>
<keyword evidence="1" id="KW-0812">Transmembrane</keyword>
<proteinExistence type="predicted"/>
<protein>
    <submittedName>
        <fullName evidence="2">DUF2474 family protein</fullName>
    </submittedName>
</protein>